<dbReference type="AlphaFoldDB" id="A0A4Z0BDL0"/>
<dbReference type="InterPro" id="IPR042099">
    <property type="entry name" value="ANL_N_sf"/>
</dbReference>
<dbReference type="PROSITE" id="PS00455">
    <property type="entry name" value="AMP_BINDING"/>
    <property type="match status" value="1"/>
</dbReference>
<accession>A0A4Z0BDL0</accession>
<organism evidence="4 5">
    <name type="scientific">Ramlibacter rhizophilus</name>
    <dbReference type="NCBI Taxonomy" id="1781167"/>
    <lineage>
        <taxon>Bacteria</taxon>
        <taxon>Pseudomonadati</taxon>
        <taxon>Pseudomonadota</taxon>
        <taxon>Betaproteobacteria</taxon>
        <taxon>Burkholderiales</taxon>
        <taxon>Comamonadaceae</taxon>
        <taxon>Ramlibacter</taxon>
    </lineage>
</organism>
<gene>
    <name evidence="4" type="ORF">EZ242_17930</name>
</gene>
<proteinExistence type="predicted"/>
<feature type="region of interest" description="Disordered" evidence="1">
    <location>
        <begin position="1"/>
        <end position="49"/>
    </location>
</feature>
<reference evidence="4 5" key="1">
    <citation type="submission" date="2019-03" db="EMBL/GenBank/DDBJ databases">
        <title>Ramlibacter rhizophilus CCTCC AB2015357, whole genome shotgun sequence.</title>
        <authorList>
            <person name="Zhang X."/>
            <person name="Feng G."/>
            <person name="Zhu H."/>
        </authorList>
    </citation>
    <scope>NUCLEOTIDE SEQUENCE [LARGE SCALE GENOMIC DNA]</scope>
    <source>
        <strain evidence="4 5">CCTCC AB2015357</strain>
    </source>
</reference>
<protein>
    <submittedName>
        <fullName evidence="4">Acyl-CoA synthetase</fullName>
    </submittedName>
</protein>
<dbReference type="InterPro" id="IPR000873">
    <property type="entry name" value="AMP-dep_synth/lig_dom"/>
</dbReference>
<evidence type="ECO:0000256" key="1">
    <source>
        <dbReference type="SAM" id="MobiDB-lite"/>
    </source>
</evidence>
<evidence type="ECO:0000259" key="3">
    <source>
        <dbReference type="Pfam" id="PF13193"/>
    </source>
</evidence>
<dbReference type="SUPFAM" id="SSF56801">
    <property type="entry name" value="Acetyl-CoA synthetase-like"/>
    <property type="match status" value="1"/>
</dbReference>
<dbReference type="InterPro" id="IPR025110">
    <property type="entry name" value="AMP-bd_C"/>
</dbReference>
<dbReference type="InterPro" id="IPR020845">
    <property type="entry name" value="AMP-binding_CS"/>
</dbReference>
<sequence length="704" mass="75625">MDHQHRGSHRFSSARPASANPGSPIAPMTPLSADCAQRSPGPEGRGSRARWMSCMDGGLGDYPVPIAADRQGGQEILVSGSRRGPTMTLRPEAIRHPADIARLESQPYEQYLPPATVWQALDQAARDHAERPAITYIESPDPAQPATTWTYVQLVQRVRQAANLFRQLAGDQPPRVAMLLPNIPQAWLTLLGAETAGVLCPINYLLGPEHVAELVAATEANILVALGPNAELDIWSRVQAVRRHCPAVRHLLVVRAGAAADDGVDFDEALAAQPGERLLFDGPAGRDTLAALFHTGGTTGRPKLAQHAHGNQLHAAWGAAQMFGIRPEDVMVNGFPLFHVAGSFVYGLSTLMSGAELVLPTLVGMRNKAFVDRYWTFVAKHRISLLAGVPTIMQTLMTSTPAPEQTRVARAMLTGGSPLPDELAVDFERQFGIPVRNILGMTECAGVISIEPLEGERVRGSCGLPLPYTRVTTIDAEGRELAPGQTGVLRVRGPNVGPGYTEAARNAGTFEDGWLVTGDLGHVDETGRVFITGRAKDVIVRSGHNIDPRLIEDALMRHPAVLMAAAVGEPDEYAGELPVAYAVLKPGERADAAELAAWAQPYIPERPAFPKRVEFIDSLPLTAVGKVFKPALRMRAIQRALDERLERAGLAGQASVDVREEGAVTTVVFGAAPGVAPAQLEAPLRKLMTPFALRWRVEPGAGDL</sequence>
<dbReference type="PANTHER" id="PTHR43767">
    <property type="entry name" value="LONG-CHAIN-FATTY-ACID--COA LIGASE"/>
    <property type="match status" value="1"/>
</dbReference>
<evidence type="ECO:0000313" key="4">
    <source>
        <dbReference type="EMBL" id="TFY97405.1"/>
    </source>
</evidence>
<dbReference type="Pfam" id="PF13193">
    <property type="entry name" value="AMP-binding_C"/>
    <property type="match status" value="1"/>
</dbReference>
<evidence type="ECO:0000313" key="5">
    <source>
        <dbReference type="Proteomes" id="UP000297564"/>
    </source>
</evidence>
<keyword evidence="5" id="KW-1185">Reference proteome</keyword>
<dbReference type="GO" id="GO:0016878">
    <property type="term" value="F:acid-thiol ligase activity"/>
    <property type="evidence" value="ECO:0007669"/>
    <property type="project" value="UniProtKB-ARBA"/>
</dbReference>
<dbReference type="EMBL" id="SMLL01000007">
    <property type="protein sequence ID" value="TFY97405.1"/>
    <property type="molecule type" value="Genomic_DNA"/>
</dbReference>
<dbReference type="Gene3D" id="3.40.50.12780">
    <property type="entry name" value="N-terminal domain of ligase-like"/>
    <property type="match status" value="1"/>
</dbReference>
<dbReference type="InterPro" id="IPR045851">
    <property type="entry name" value="AMP-bd_C_sf"/>
</dbReference>
<dbReference type="Gene3D" id="3.30.300.30">
    <property type="match status" value="1"/>
</dbReference>
<dbReference type="OrthoDB" id="9766486at2"/>
<feature type="domain" description="AMP-binding enzyme C-terminal" evidence="3">
    <location>
        <begin position="551"/>
        <end position="626"/>
    </location>
</feature>
<dbReference type="Proteomes" id="UP000297564">
    <property type="component" value="Unassembled WGS sequence"/>
</dbReference>
<dbReference type="Pfam" id="PF00501">
    <property type="entry name" value="AMP-binding"/>
    <property type="match status" value="1"/>
</dbReference>
<dbReference type="InterPro" id="IPR050237">
    <property type="entry name" value="ATP-dep_AMP-bd_enzyme"/>
</dbReference>
<name>A0A4Z0BDL0_9BURK</name>
<comment type="caution">
    <text evidence="4">The sequence shown here is derived from an EMBL/GenBank/DDBJ whole genome shotgun (WGS) entry which is preliminary data.</text>
</comment>
<feature type="domain" description="AMP-dependent synthetase/ligase" evidence="2">
    <location>
        <begin position="122"/>
        <end position="500"/>
    </location>
</feature>
<evidence type="ECO:0000259" key="2">
    <source>
        <dbReference type="Pfam" id="PF00501"/>
    </source>
</evidence>
<dbReference type="PANTHER" id="PTHR43767:SF1">
    <property type="entry name" value="NONRIBOSOMAL PEPTIDE SYNTHASE PES1 (EUROFUNG)-RELATED"/>
    <property type="match status" value="1"/>
</dbReference>